<evidence type="ECO:0000313" key="2">
    <source>
        <dbReference type="EMBL" id="KAA8572157.1"/>
    </source>
</evidence>
<name>A0A5M9JTZ3_MONFR</name>
<dbReference type="EMBL" id="VICG01000005">
    <property type="protein sequence ID" value="KAA8572157.1"/>
    <property type="molecule type" value="Genomic_DNA"/>
</dbReference>
<proteinExistence type="predicted"/>
<feature type="compositionally biased region" description="Basic and acidic residues" evidence="1">
    <location>
        <begin position="81"/>
        <end position="91"/>
    </location>
</feature>
<comment type="caution">
    <text evidence="2">The sequence shown here is derived from an EMBL/GenBank/DDBJ whole genome shotgun (WGS) entry which is preliminary data.</text>
</comment>
<accession>A0A5M9JTZ3</accession>
<evidence type="ECO:0000313" key="3">
    <source>
        <dbReference type="Proteomes" id="UP000322873"/>
    </source>
</evidence>
<organism evidence="2 3">
    <name type="scientific">Monilinia fructicola</name>
    <name type="common">Brown rot fungus</name>
    <name type="synonym">Ciboria fructicola</name>
    <dbReference type="NCBI Taxonomy" id="38448"/>
    <lineage>
        <taxon>Eukaryota</taxon>
        <taxon>Fungi</taxon>
        <taxon>Dikarya</taxon>
        <taxon>Ascomycota</taxon>
        <taxon>Pezizomycotina</taxon>
        <taxon>Leotiomycetes</taxon>
        <taxon>Helotiales</taxon>
        <taxon>Sclerotiniaceae</taxon>
        <taxon>Monilinia</taxon>
    </lineage>
</organism>
<dbReference type="Proteomes" id="UP000322873">
    <property type="component" value="Unassembled WGS sequence"/>
</dbReference>
<sequence length="107" mass="12263">MIWKVSIFDTDTERKNLGVCLITCLSTVSNILRRLAHVGAFYFIPTTFVTILNFGFHLTCTANTNLYDCLFFSSLVPSHNDSNRSECEDPKSQLFPQSSFHHRHPIH</sequence>
<protein>
    <submittedName>
        <fullName evidence="2">Uncharacterized protein</fullName>
    </submittedName>
</protein>
<gene>
    <name evidence="2" type="ORF">EYC84_002070</name>
</gene>
<keyword evidence="3" id="KW-1185">Reference proteome</keyword>
<feature type="region of interest" description="Disordered" evidence="1">
    <location>
        <begin position="79"/>
        <end position="107"/>
    </location>
</feature>
<evidence type="ECO:0000256" key="1">
    <source>
        <dbReference type="SAM" id="MobiDB-lite"/>
    </source>
</evidence>
<dbReference type="AlphaFoldDB" id="A0A5M9JTZ3"/>
<reference evidence="2 3" key="1">
    <citation type="submission" date="2019-06" db="EMBL/GenBank/DDBJ databases">
        <title>Genome Sequence of the Brown Rot Fungal Pathogen Monilinia fructicola.</title>
        <authorList>
            <person name="De Miccolis Angelini R.M."/>
            <person name="Landi L."/>
            <person name="Abate D."/>
            <person name="Pollastro S."/>
            <person name="Romanazzi G."/>
            <person name="Faretra F."/>
        </authorList>
    </citation>
    <scope>NUCLEOTIDE SEQUENCE [LARGE SCALE GENOMIC DNA]</scope>
    <source>
        <strain evidence="2 3">Mfrc123</strain>
    </source>
</reference>